<accession>A0ABY1SK75</accession>
<evidence type="ECO:0000313" key="2">
    <source>
        <dbReference type="Proteomes" id="UP000198337"/>
    </source>
</evidence>
<dbReference type="RefSeq" id="WP_143815216.1">
    <property type="nucleotide sequence ID" value="NZ_FZNV01000005.1"/>
</dbReference>
<name>A0ABY1SK75_9FLAO</name>
<reference evidence="1 2" key="1">
    <citation type="submission" date="2017-06" db="EMBL/GenBank/DDBJ databases">
        <authorList>
            <person name="Varghese N."/>
            <person name="Submissions S."/>
        </authorList>
    </citation>
    <scope>NUCLEOTIDE SEQUENCE [LARGE SCALE GENOMIC DNA]</scope>
    <source>
        <strain evidence="1 2">DSM 19840</strain>
    </source>
</reference>
<gene>
    <name evidence="1" type="ORF">SAMN04488009_3190</name>
</gene>
<dbReference type="EMBL" id="FZNV01000005">
    <property type="protein sequence ID" value="SNR68559.1"/>
    <property type="molecule type" value="Genomic_DNA"/>
</dbReference>
<proteinExistence type="predicted"/>
<comment type="caution">
    <text evidence="1">The sequence shown here is derived from an EMBL/GenBank/DDBJ whole genome shotgun (WGS) entry which is preliminary data.</text>
</comment>
<evidence type="ECO:0000313" key="1">
    <source>
        <dbReference type="EMBL" id="SNR68559.1"/>
    </source>
</evidence>
<organism evidence="1 2">
    <name type="scientific">Maribacter sedimenticola</name>
    <dbReference type="NCBI Taxonomy" id="228956"/>
    <lineage>
        <taxon>Bacteria</taxon>
        <taxon>Pseudomonadati</taxon>
        <taxon>Bacteroidota</taxon>
        <taxon>Flavobacteriia</taxon>
        <taxon>Flavobacteriales</taxon>
        <taxon>Flavobacteriaceae</taxon>
        <taxon>Maribacter</taxon>
    </lineage>
</organism>
<sequence length="108" mass="12671">MKHLILLSIMFVIGVFNRPLSTNNIVPYSFPQENTQENAYIILMDQCNGCHITKQRGMVFTRDNMNRYSLAIEQQVFVKKRMPKGKKNKLTSTELNKLRLWLDSLNNH</sequence>
<keyword evidence="2" id="KW-1185">Reference proteome</keyword>
<protein>
    <recommendedName>
        <fullName evidence="3">Haem-binding domain-containing protein</fullName>
    </recommendedName>
</protein>
<dbReference type="Proteomes" id="UP000198337">
    <property type="component" value="Unassembled WGS sequence"/>
</dbReference>
<evidence type="ECO:0008006" key="3">
    <source>
        <dbReference type="Google" id="ProtNLM"/>
    </source>
</evidence>